<keyword evidence="3" id="KW-1185">Reference proteome</keyword>
<dbReference type="RefSeq" id="WP_137314641.1">
    <property type="nucleotide sequence ID" value="NZ_CP040017.1"/>
</dbReference>
<evidence type="ECO:0000313" key="2">
    <source>
        <dbReference type="EMBL" id="QCP11796.1"/>
    </source>
</evidence>
<dbReference type="EMBL" id="CP040017">
    <property type="protein sequence ID" value="QCP11796.1"/>
    <property type="molecule type" value="Genomic_DNA"/>
</dbReference>
<gene>
    <name evidence="2" type="ORF">FCL38_16250</name>
    <name evidence="1" type="ORF">FHS02_001523</name>
</gene>
<dbReference type="EMBL" id="JACHXS010000002">
    <property type="protein sequence ID" value="MBB3220724.1"/>
    <property type="molecule type" value="Genomic_DNA"/>
</dbReference>
<name>A0A4P8HRJ5_9BURK</name>
<proteinExistence type="predicted"/>
<reference evidence="2 3" key="1">
    <citation type="submission" date="2019-05" db="EMBL/GenBank/DDBJ databases">
        <title>Draft Genome Sequences of Six Type Strains of the Genus Massilia.</title>
        <authorList>
            <person name="Miess H."/>
            <person name="Frediansyhah A."/>
            <person name="Gross H."/>
        </authorList>
    </citation>
    <scope>NUCLEOTIDE SEQUENCE [LARGE SCALE GENOMIC DNA]</scope>
    <source>
        <strain evidence="2 3">DSMZ 26121</strain>
    </source>
</reference>
<reference evidence="1 4" key="2">
    <citation type="submission" date="2020-08" db="EMBL/GenBank/DDBJ databases">
        <title>Genomic Encyclopedia of Type Strains, Phase III (KMG-III): the genomes of soil and plant-associated and newly described type strains.</title>
        <authorList>
            <person name="Whitman W."/>
        </authorList>
    </citation>
    <scope>NUCLEOTIDE SEQUENCE [LARGE SCALE GENOMIC DNA]</scope>
    <source>
        <strain evidence="1 4">CECT 7753</strain>
    </source>
</reference>
<dbReference type="Proteomes" id="UP000584325">
    <property type="component" value="Unassembled WGS sequence"/>
</dbReference>
<dbReference type="AlphaFoldDB" id="A0A4P8HRJ5"/>
<evidence type="ECO:0000313" key="3">
    <source>
        <dbReference type="Proteomes" id="UP000298763"/>
    </source>
</evidence>
<dbReference type="Proteomes" id="UP000298763">
    <property type="component" value="Chromosome"/>
</dbReference>
<accession>A0A4P8HRJ5</accession>
<dbReference type="OrthoDB" id="8758929at2"/>
<protein>
    <submittedName>
        <fullName evidence="1">Uncharacterized protein</fullName>
    </submittedName>
</protein>
<evidence type="ECO:0000313" key="1">
    <source>
        <dbReference type="EMBL" id="MBB3220724.1"/>
    </source>
</evidence>
<sequence length="81" mass="9019">MTVGLDARFSPEPIMIRQDAGLAALVDAALILREVFHLSYAKALLSSGEVPHDVIERVLSGRPSERRVMHWRDSHGLDQTL</sequence>
<organism evidence="1 4">
    <name type="scientific">Pseudoduganella umbonata</name>
    <dbReference type="NCBI Taxonomy" id="864828"/>
    <lineage>
        <taxon>Bacteria</taxon>
        <taxon>Pseudomonadati</taxon>
        <taxon>Pseudomonadota</taxon>
        <taxon>Betaproteobacteria</taxon>
        <taxon>Burkholderiales</taxon>
        <taxon>Oxalobacteraceae</taxon>
        <taxon>Telluria group</taxon>
        <taxon>Pseudoduganella</taxon>
    </lineage>
</organism>
<evidence type="ECO:0000313" key="4">
    <source>
        <dbReference type="Proteomes" id="UP000584325"/>
    </source>
</evidence>